<dbReference type="Gene3D" id="1.10.10.60">
    <property type="entry name" value="Homeodomain-like"/>
    <property type="match status" value="1"/>
</dbReference>
<dbReference type="InterPro" id="IPR001356">
    <property type="entry name" value="HD"/>
</dbReference>
<evidence type="ECO:0000259" key="8">
    <source>
        <dbReference type="PROSITE" id="PS50071"/>
    </source>
</evidence>
<sequence length="50" mass="5374">SQVKIWFQNRRSKYKKMMKAAQQVVSNAAPHTPGTIPGANSPQPPGGGII</sequence>
<reference evidence="9" key="2">
    <citation type="submission" date="2023-05" db="EMBL/GenBank/DDBJ databases">
        <authorList>
            <person name="Fouks B."/>
        </authorList>
    </citation>
    <scope>NUCLEOTIDE SEQUENCE</scope>
    <source>
        <strain evidence="9">Stay&amp;Tobe</strain>
        <tissue evidence="9">Testes</tissue>
    </source>
</reference>
<keyword evidence="3 5" id="KW-0371">Homeobox</keyword>
<accession>A0AAD7ZIB1</accession>
<keyword evidence="2 5" id="KW-0238">DNA-binding</keyword>
<name>A0AAD7ZIB1_DIPPU</name>
<comment type="caution">
    <text evidence="9">The sequence shown here is derived from an EMBL/GenBank/DDBJ whole genome shotgun (WGS) entry which is preliminary data.</text>
</comment>
<dbReference type="SUPFAM" id="SSF46689">
    <property type="entry name" value="Homeodomain-like"/>
    <property type="match status" value="1"/>
</dbReference>
<dbReference type="PANTHER" id="PTHR24327:SF81">
    <property type="entry name" value="HOMEOTIC PROTEIN DISTAL-LESS-RELATED"/>
    <property type="match status" value="1"/>
</dbReference>
<protein>
    <recommendedName>
        <fullName evidence="8">Homeobox domain-containing protein</fullName>
    </recommendedName>
</protein>
<feature type="DNA-binding region" description="Homeobox" evidence="5">
    <location>
        <begin position="3"/>
        <end position="18"/>
    </location>
</feature>
<dbReference type="PROSITE" id="PS50071">
    <property type="entry name" value="HOMEOBOX_2"/>
    <property type="match status" value="1"/>
</dbReference>
<dbReference type="GO" id="GO:0000978">
    <property type="term" value="F:RNA polymerase II cis-regulatory region sequence-specific DNA binding"/>
    <property type="evidence" value="ECO:0007669"/>
    <property type="project" value="TreeGrafter"/>
</dbReference>
<evidence type="ECO:0000256" key="3">
    <source>
        <dbReference type="ARBA" id="ARBA00023155"/>
    </source>
</evidence>
<evidence type="ECO:0000313" key="9">
    <source>
        <dbReference type="EMBL" id="KAJ9580936.1"/>
    </source>
</evidence>
<dbReference type="InterPro" id="IPR050460">
    <property type="entry name" value="Distal-less_Homeobox_TF"/>
</dbReference>
<gene>
    <name evidence="9" type="ORF">L9F63_023883</name>
</gene>
<reference evidence="9" key="1">
    <citation type="journal article" date="2023" name="IScience">
        <title>Live-bearing cockroach genome reveals convergent evolutionary mechanisms linked to viviparity in insects and beyond.</title>
        <authorList>
            <person name="Fouks B."/>
            <person name="Harrison M.C."/>
            <person name="Mikhailova A.A."/>
            <person name="Marchal E."/>
            <person name="English S."/>
            <person name="Carruthers M."/>
            <person name="Jennings E.C."/>
            <person name="Chiamaka E.L."/>
            <person name="Frigard R.A."/>
            <person name="Pippel M."/>
            <person name="Attardo G.M."/>
            <person name="Benoit J.B."/>
            <person name="Bornberg-Bauer E."/>
            <person name="Tobe S.S."/>
        </authorList>
    </citation>
    <scope>NUCLEOTIDE SEQUENCE</scope>
    <source>
        <strain evidence="9">Stay&amp;Tobe</strain>
    </source>
</reference>
<dbReference type="CDD" id="cd00086">
    <property type="entry name" value="homeodomain"/>
    <property type="match status" value="1"/>
</dbReference>
<dbReference type="Proteomes" id="UP001233999">
    <property type="component" value="Unassembled WGS sequence"/>
</dbReference>
<dbReference type="PANTHER" id="PTHR24327">
    <property type="entry name" value="HOMEOBOX PROTEIN"/>
    <property type="match status" value="1"/>
</dbReference>
<proteinExistence type="predicted"/>
<comment type="subcellular location">
    <subcellularLocation>
        <location evidence="1 5 6">Nucleus</location>
    </subcellularLocation>
</comment>
<feature type="domain" description="Homeobox" evidence="8">
    <location>
        <begin position="1"/>
        <end position="17"/>
    </location>
</feature>
<keyword evidence="4 5" id="KW-0539">Nucleus</keyword>
<feature type="non-terminal residue" evidence="9">
    <location>
        <position position="50"/>
    </location>
</feature>
<dbReference type="InterPro" id="IPR009057">
    <property type="entry name" value="Homeodomain-like_sf"/>
</dbReference>
<evidence type="ECO:0000256" key="1">
    <source>
        <dbReference type="ARBA" id="ARBA00004123"/>
    </source>
</evidence>
<evidence type="ECO:0000256" key="7">
    <source>
        <dbReference type="SAM" id="MobiDB-lite"/>
    </source>
</evidence>
<feature type="non-terminal residue" evidence="9">
    <location>
        <position position="1"/>
    </location>
</feature>
<evidence type="ECO:0000256" key="2">
    <source>
        <dbReference type="ARBA" id="ARBA00023125"/>
    </source>
</evidence>
<evidence type="ECO:0000256" key="5">
    <source>
        <dbReference type="PROSITE-ProRule" id="PRU00108"/>
    </source>
</evidence>
<dbReference type="Pfam" id="PF00046">
    <property type="entry name" value="Homeodomain"/>
    <property type="match status" value="1"/>
</dbReference>
<feature type="region of interest" description="Disordered" evidence="7">
    <location>
        <begin position="23"/>
        <end position="50"/>
    </location>
</feature>
<evidence type="ECO:0000256" key="6">
    <source>
        <dbReference type="RuleBase" id="RU000682"/>
    </source>
</evidence>
<dbReference type="GO" id="GO:0005634">
    <property type="term" value="C:nucleus"/>
    <property type="evidence" value="ECO:0007669"/>
    <property type="project" value="UniProtKB-SubCell"/>
</dbReference>
<dbReference type="GO" id="GO:0000981">
    <property type="term" value="F:DNA-binding transcription factor activity, RNA polymerase II-specific"/>
    <property type="evidence" value="ECO:0007669"/>
    <property type="project" value="TreeGrafter"/>
</dbReference>
<evidence type="ECO:0000256" key="4">
    <source>
        <dbReference type="ARBA" id="ARBA00023242"/>
    </source>
</evidence>
<dbReference type="EMBL" id="JASPKZ010008087">
    <property type="protein sequence ID" value="KAJ9580936.1"/>
    <property type="molecule type" value="Genomic_DNA"/>
</dbReference>
<keyword evidence="10" id="KW-1185">Reference proteome</keyword>
<evidence type="ECO:0000313" key="10">
    <source>
        <dbReference type="Proteomes" id="UP001233999"/>
    </source>
</evidence>
<dbReference type="AlphaFoldDB" id="A0AAD7ZIB1"/>
<organism evidence="9 10">
    <name type="scientific">Diploptera punctata</name>
    <name type="common">Pacific beetle cockroach</name>
    <dbReference type="NCBI Taxonomy" id="6984"/>
    <lineage>
        <taxon>Eukaryota</taxon>
        <taxon>Metazoa</taxon>
        <taxon>Ecdysozoa</taxon>
        <taxon>Arthropoda</taxon>
        <taxon>Hexapoda</taxon>
        <taxon>Insecta</taxon>
        <taxon>Pterygota</taxon>
        <taxon>Neoptera</taxon>
        <taxon>Polyneoptera</taxon>
        <taxon>Dictyoptera</taxon>
        <taxon>Blattodea</taxon>
        <taxon>Blaberoidea</taxon>
        <taxon>Blaberidae</taxon>
        <taxon>Diplopterinae</taxon>
        <taxon>Diploptera</taxon>
    </lineage>
</organism>